<dbReference type="InterPro" id="IPR051201">
    <property type="entry name" value="Chloro_Bact_Ser_Proteases"/>
</dbReference>
<dbReference type="PROSITE" id="PS50106">
    <property type="entry name" value="PDZ"/>
    <property type="match status" value="1"/>
</dbReference>
<dbReference type="SMART" id="SM00228">
    <property type="entry name" value="PDZ"/>
    <property type="match status" value="1"/>
</dbReference>
<dbReference type="GO" id="GO:0004252">
    <property type="term" value="F:serine-type endopeptidase activity"/>
    <property type="evidence" value="ECO:0007669"/>
    <property type="project" value="InterPro"/>
</dbReference>
<evidence type="ECO:0000256" key="4">
    <source>
        <dbReference type="SAM" id="MobiDB-lite"/>
    </source>
</evidence>
<dbReference type="Gene3D" id="2.40.10.120">
    <property type="match status" value="1"/>
</dbReference>
<dbReference type="RefSeq" id="WP_206658374.1">
    <property type="nucleotide sequence ID" value="NZ_CP071182.1"/>
</dbReference>
<feature type="transmembrane region" description="Helical" evidence="5">
    <location>
        <begin position="22"/>
        <end position="43"/>
    </location>
</feature>
<protein>
    <submittedName>
        <fullName evidence="7">Trypsin-like peptidase domain-containing protein</fullName>
    </submittedName>
</protein>
<gene>
    <name evidence="7" type="ORF">JZ786_09100</name>
</gene>
<dbReference type="PRINTS" id="PR00834">
    <property type="entry name" value="PROTEASES2C"/>
</dbReference>
<dbReference type="SUPFAM" id="SSF50156">
    <property type="entry name" value="PDZ domain-like"/>
    <property type="match status" value="1"/>
</dbReference>
<evidence type="ECO:0000313" key="7">
    <source>
        <dbReference type="EMBL" id="QSO49060.1"/>
    </source>
</evidence>
<feature type="domain" description="PDZ" evidence="6">
    <location>
        <begin position="288"/>
        <end position="393"/>
    </location>
</feature>
<keyword evidence="2" id="KW-0378">Hydrolase</keyword>
<dbReference type="KEGG" id="afx:JZ786_09100"/>
<evidence type="ECO:0000256" key="2">
    <source>
        <dbReference type="ARBA" id="ARBA00022801"/>
    </source>
</evidence>
<feature type="compositionally biased region" description="Polar residues" evidence="4">
    <location>
        <begin position="75"/>
        <end position="84"/>
    </location>
</feature>
<keyword evidence="5" id="KW-0472">Membrane</keyword>
<sequence length="417" mass="42091">MANRWRGDGGWDEPRSPRGSKWIAWVGVAVFVYGLGVGTGALVQSSSNGAGLTGAVPPVNSTPSQAVPSSPQQSTGSPNTSGATLSPAMDSGVITRIYRNSLPSIVTITAVSNSKGSGGPSEDIGTGFFINNQGDIATNAHVVNGQKTVTVTIAGKDHKGIVVGADTIDDLAIVHVTPPAGIQPLPIGTAKNLQPGDLVIAIGNPFQLTDSVSAGIVSGLNRSMPTQSGRVMSGLVQTDAALNPGNSGGPLLNSQGQVVGINTAIESPVQGSVGIGFAIPIDRLMKLLPSLLRGAAVTHPWLGIEALDLSPALAQQGHLPVAQGVLVMSTVPGGPAAKAGLRGDTGTSTNPKYDGDIITAVNGTPVTGVASLTADISNDPIGSVVHLTVLRHGRQITVNVTLAPWPKTLPSAVNNAP</sequence>
<evidence type="ECO:0000256" key="3">
    <source>
        <dbReference type="ARBA" id="ARBA00022825"/>
    </source>
</evidence>
<dbReference type="AlphaFoldDB" id="A0A9X7W2D6"/>
<keyword evidence="5" id="KW-1133">Transmembrane helix</keyword>
<evidence type="ECO:0000313" key="8">
    <source>
        <dbReference type="Proteomes" id="UP000663505"/>
    </source>
</evidence>
<dbReference type="PANTHER" id="PTHR43343:SF3">
    <property type="entry name" value="PROTEASE DO-LIKE 8, CHLOROPLASTIC"/>
    <property type="match status" value="1"/>
</dbReference>
<dbReference type="InterPro" id="IPR009003">
    <property type="entry name" value="Peptidase_S1_PA"/>
</dbReference>
<feature type="region of interest" description="Disordered" evidence="4">
    <location>
        <begin position="54"/>
        <end position="86"/>
    </location>
</feature>
<dbReference type="InterPro" id="IPR001478">
    <property type="entry name" value="PDZ"/>
</dbReference>
<keyword evidence="8" id="KW-1185">Reference proteome</keyword>
<keyword evidence="3" id="KW-0720">Serine protease</keyword>
<dbReference type="Gene3D" id="2.30.42.10">
    <property type="match status" value="1"/>
</dbReference>
<evidence type="ECO:0000256" key="1">
    <source>
        <dbReference type="ARBA" id="ARBA00022670"/>
    </source>
</evidence>
<proteinExistence type="predicted"/>
<dbReference type="SUPFAM" id="SSF50494">
    <property type="entry name" value="Trypsin-like serine proteases"/>
    <property type="match status" value="1"/>
</dbReference>
<evidence type="ECO:0000259" key="6">
    <source>
        <dbReference type="PROSITE" id="PS50106"/>
    </source>
</evidence>
<dbReference type="GO" id="GO:0006508">
    <property type="term" value="P:proteolysis"/>
    <property type="evidence" value="ECO:0007669"/>
    <property type="project" value="UniProtKB-KW"/>
</dbReference>
<dbReference type="InterPro" id="IPR036034">
    <property type="entry name" value="PDZ_sf"/>
</dbReference>
<accession>A0A9X7W2D6</accession>
<reference evidence="7 8" key="1">
    <citation type="submission" date="2021-02" db="EMBL/GenBank/DDBJ databases">
        <title>Alicyclobacillus curvatus sp. nov. and Alicyclobacillus mengziensis sp. nov., two acidophilic bacteria isolated from acid mine drainage.</title>
        <authorList>
            <person name="Huang Y."/>
        </authorList>
    </citation>
    <scope>NUCLEOTIDE SEQUENCE [LARGE SCALE GENOMIC DNA]</scope>
    <source>
        <strain evidence="7 8">S30H14</strain>
    </source>
</reference>
<dbReference type="PANTHER" id="PTHR43343">
    <property type="entry name" value="PEPTIDASE S12"/>
    <property type="match status" value="1"/>
</dbReference>
<organism evidence="7 8">
    <name type="scientific">Alicyclobacillus mengziensis</name>
    <dbReference type="NCBI Taxonomy" id="2931921"/>
    <lineage>
        <taxon>Bacteria</taxon>
        <taxon>Bacillati</taxon>
        <taxon>Bacillota</taxon>
        <taxon>Bacilli</taxon>
        <taxon>Bacillales</taxon>
        <taxon>Alicyclobacillaceae</taxon>
        <taxon>Alicyclobacillus</taxon>
    </lineage>
</organism>
<keyword evidence="1" id="KW-0645">Protease</keyword>
<dbReference type="Pfam" id="PF13365">
    <property type="entry name" value="Trypsin_2"/>
    <property type="match status" value="1"/>
</dbReference>
<feature type="compositionally biased region" description="Low complexity" evidence="4">
    <location>
        <begin position="61"/>
        <end position="74"/>
    </location>
</feature>
<dbReference type="Pfam" id="PF13180">
    <property type="entry name" value="PDZ_2"/>
    <property type="match status" value="1"/>
</dbReference>
<keyword evidence="5" id="KW-0812">Transmembrane</keyword>
<dbReference type="InterPro" id="IPR001940">
    <property type="entry name" value="Peptidase_S1C"/>
</dbReference>
<name>A0A9X7W2D6_9BACL</name>
<dbReference type="EMBL" id="CP071182">
    <property type="protein sequence ID" value="QSO49060.1"/>
    <property type="molecule type" value="Genomic_DNA"/>
</dbReference>
<evidence type="ECO:0000256" key="5">
    <source>
        <dbReference type="SAM" id="Phobius"/>
    </source>
</evidence>
<dbReference type="Proteomes" id="UP000663505">
    <property type="component" value="Chromosome"/>
</dbReference>
<dbReference type="CDD" id="cd06779">
    <property type="entry name" value="cpPDZ_Deg_HtrA-like"/>
    <property type="match status" value="1"/>
</dbReference>